<keyword evidence="2" id="KW-0479">Metal-binding</keyword>
<keyword evidence="7" id="KW-1185">Reference proteome</keyword>
<dbReference type="Proteomes" id="UP001175271">
    <property type="component" value="Unassembled WGS sequence"/>
</dbReference>
<dbReference type="SUPFAM" id="SSF54695">
    <property type="entry name" value="POZ domain"/>
    <property type="match status" value="1"/>
</dbReference>
<evidence type="ECO:0000256" key="2">
    <source>
        <dbReference type="ARBA" id="ARBA00022723"/>
    </source>
</evidence>
<accession>A0AA39I0N0</accession>
<dbReference type="GO" id="GO:0006351">
    <property type="term" value="P:DNA-templated transcription"/>
    <property type="evidence" value="ECO:0007669"/>
    <property type="project" value="InterPro"/>
</dbReference>
<dbReference type="Gene3D" id="2.20.25.10">
    <property type="match status" value="1"/>
</dbReference>
<sequence length="1332" mass="154534">MKDNNNSSFSSTIRRSLRLGRKDPNTSQPTALRSCELICEGRSLWVNPGYICEFSKYFTEIIYEGGTQAKSVAINGVKFEQFLELLRVLCYCPTRKPITEANIAIIIDMACNFEVEPVMRRCEEFVARRIGQLDRQRLFQLTKTLSQCDRYNSTMTLLVDKMARMPDHDLSTMQFSQIPGDVVADLYEVRRLQQKRGTKRDGNKFCCLIAKMNSSQKSQTGDESRYTGIKFCSDCNNMLYPREDKAARTLMYACRSCDYIEESDNSCIYFNQVSSKTKDSTSVWLPFLGTFDGSPSLTIFASYNLQYLLRVVITGLMTWHWFTHPSSSICVCNFTRTDCGSYYMPLSTLRRQRLAESPYHPQESSKNKRAKLVSELPQSDKEKVNNAIDLALETLKEIGNFKYPLNGHHVDRCLSFLCETLHVLAKLWSDENSREFVEEATLERRIPYAVFKKAQRKRELLVMEAVEAAMLELPHLIKESLCEKLRDASWFLHARKYPETWKHPEERGKNEEESAMFRNFLDAFFLLSSNIDDIEEFIRNNLKQTFALSFIATCAYNKTSNLLQLSLVIKGIDRQTDKPKYIFADGNVFDDVDDFFDRSYSTEDCWLAFYQKENDSKKHFAASGSRENIELRKLSKSPGKSNFADIVYNNERWQEKKQDYEYDLNVLLSEQSGSSEKTCEVIDDASVICFKENGSVESNCRNKISIEALFEKAVRRKTTLQNKPSPVINNNIPDVCHHVLKKYTDFNVFSVEQRLYKMRIPCAAINTLYDKVKRVVLKMEPTMFYIYQNLLNHVLSQAEATILCELNKGHPAIHKFDIETELQQIKASNRRFKIAYERCSSAWENKKLMEFMNNENGTCQFVDQRSQCVALWSLCFTAVKNKGMGNTEFPHALVNETLKEHIQFLQETVIPSEMIETPSYDRYMELPSKRGYRRRCYYDEVRYIIIEYMQRMPPDVENETKEDVCSRMDTSTLHQDMKPELQLGDCVNRYQGIRQLIEVLRPLADKGKIFFENPESAIFHALKHGEYTFNGTEKTIFTATSDGEVQTIADAYFRKVFNDITAVFSRNTWYRSSFYNVLNGDVHLSLSRSENSFPNVVIACGRTCAYVKTNVSIKWKRSTHTEMKFNCTNLSDTNIQWFKIVNQFYFLQLHMPKPIYSLKGVDHNFPDSAAHFPQKIYHKVLEHDRKRSAATLSELQQTLNGTVNFIGFTWNIVKFECLQAAQQFEEFFQKDEANYIRIPAPHSVYLIYSCCDISMSKDDKLWVDRQLQTLSKTRQHLSYLQKIPQQDIKLHFFINPSDYCFCKHVPIKELTVVSFTADKFSCIGASAVSLAC</sequence>
<dbReference type="SUPFAM" id="SSF57783">
    <property type="entry name" value="Zinc beta-ribbon"/>
    <property type="match status" value="1"/>
</dbReference>
<proteinExistence type="inferred from homology"/>
<evidence type="ECO:0000259" key="5">
    <source>
        <dbReference type="SMART" id="SM00661"/>
    </source>
</evidence>
<protein>
    <recommendedName>
        <fullName evidence="5">DNA-directed RNA polymerase II subunit RPB9-like zinc ribbon domain-containing protein</fullName>
    </recommendedName>
</protein>
<keyword evidence="4" id="KW-0804">Transcription</keyword>
<dbReference type="EMBL" id="JAUCMV010000002">
    <property type="protein sequence ID" value="KAK0414791.1"/>
    <property type="molecule type" value="Genomic_DNA"/>
</dbReference>
<evidence type="ECO:0000256" key="3">
    <source>
        <dbReference type="ARBA" id="ARBA00022833"/>
    </source>
</evidence>
<feature type="domain" description="DNA-directed RNA polymerase II subunit RPB9-like zinc ribbon" evidence="5">
    <location>
        <begin position="230"/>
        <end position="283"/>
    </location>
</feature>
<evidence type="ECO:0000256" key="4">
    <source>
        <dbReference type="ARBA" id="ARBA00023163"/>
    </source>
</evidence>
<dbReference type="Pfam" id="PF02150">
    <property type="entry name" value="Zn_ribbon_RPB9"/>
    <property type="match status" value="1"/>
</dbReference>
<dbReference type="SMART" id="SM00661">
    <property type="entry name" value="RPOL9"/>
    <property type="match status" value="1"/>
</dbReference>
<dbReference type="Gene3D" id="3.30.710.10">
    <property type="entry name" value="Potassium Channel Kv1.1, Chain A"/>
    <property type="match status" value="1"/>
</dbReference>
<dbReference type="Pfam" id="PF00651">
    <property type="entry name" value="BTB"/>
    <property type="match status" value="1"/>
</dbReference>
<evidence type="ECO:0000256" key="1">
    <source>
        <dbReference type="ARBA" id="ARBA00008925"/>
    </source>
</evidence>
<comment type="caution">
    <text evidence="6">The sequence shown here is derived from an EMBL/GenBank/DDBJ whole genome shotgun (WGS) entry which is preliminary data.</text>
</comment>
<dbReference type="GO" id="GO:0046872">
    <property type="term" value="F:metal ion binding"/>
    <property type="evidence" value="ECO:0007669"/>
    <property type="project" value="UniProtKB-KW"/>
</dbReference>
<dbReference type="InterPro" id="IPR000210">
    <property type="entry name" value="BTB/POZ_dom"/>
</dbReference>
<dbReference type="InterPro" id="IPR001529">
    <property type="entry name" value="Zn_ribbon_RPB9"/>
</dbReference>
<evidence type="ECO:0000313" key="6">
    <source>
        <dbReference type="EMBL" id="KAK0414791.1"/>
    </source>
</evidence>
<reference evidence="6" key="1">
    <citation type="submission" date="2023-06" db="EMBL/GenBank/DDBJ databases">
        <title>Genomic analysis of the entomopathogenic nematode Steinernema hermaphroditum.</title>
        <authorList>
            <person name="Schwarz E.M."/>
            <person name="Heppert J.K."/>
            <person name="Baniya A."/>
            <person name="Schwartz H.T."/>
            <person name="Tan C.-H."/>
            <person name="Antoshechkin I."/>
            <person name="Sternberg P.W."/>
            <person name="Goodrich-Blair H."/>
            <person name="Dillman A.R."/>
        </authorList>
    </citation>
    <scope>NUCLEOTIDE SEQUENCE</scope>
    <source>
        <strain evidence="6">PS9179</strain>
        <tissue evidence="6">Whole animal</tissue>
    </source>
</reference>
<dbReference type="InterPro" id="IPR011333">
    <property type="entry name" value="SKP1/BTB/POZ_sf"/>
</dbReference>
<dbReference type="InterPro" id="IPR019761">
    <property type="entry name" value="DNA-dir_RNA_pol-M_15_CS"/>
</dbReference>
<gene>
    <name evidence="6" type="ORF">QR680_011617</name>
</gene>
<dbReference type="PROSITE" id="PS01030">
    <property type="entry name" value="RNA_POL_M_15KD"/>
    <property type="match status" value="1"/>
</dbReference>
<name>A0AA39I0N0_9BILA</name>
<organism evidence="6 7">
    <name type="scientific">Steinernema hermaphroditum</name>
    <dbReference type="NCBI Taxonomy" id="289476"/>
    <lineage>
        <taxon>Eukaryota</taxon>
        <taxon>Metazoa</taxon>
        <taxon>Ecdysozoa</taxon>
        <taxon>Nematoda</taxon>
        <taxon>Chromadorea</taxon>
        <taxon>Rhabditida</taxon>
        <taxon>Tylenchina</taxon>
        <taxon>Panagrolaimomorpha</taxon>
        <taxon>Strongyloidoidea</taxon>
        <taxon>Steinernematidae</taxon>
        <taxon>Steinernema</taxon>
    </lineage>
</organism>
<evidence type="ECO:0000313" key="7">
    <source>
        <dbReference type="Proteomes" id="UP001175271"/>
    </source>
</evidence>
<comment type="similarity">
    <text evidence="1">Belongs to the archaeal RpoM/eukaryotic RPA12/RPB9/RPC11 RNA polymerase family.</text>
</comment>
<keyword evidence="3" id="KW-0862">Zinc</keyword>